<evidence type="ECO:0000313" key="2">
    <source>
        <dbReference type="Proteomes" id="UP000054337"/>
    </source>
</evidence>
<gene>
    <name evidence="1" type="ORF">COCVIDRAFT_84415</name>
</gene>
<evidence type="ECO:0000313" key="1">
    <source>
        <dbReference type="EMBL" id="EUN32732.1"/>
    </source>
</evidence>
<name>W7FAF6_BIPV3</name>
<dbReference type="Proteomes" id="UP000054337">
    <property type="component" value="Unassembled WGS sequence"/>
</dbReference>
<keyword evidence="2" id="KW-1185">Reference proteome</keyword>
<proteinExistence type="predicted"/>
<dbReference type="AlphaFoldDB" id="W7FAF6"/>
<sequence length="68" mass="7711">MQQTQGEQTVQKRHLHVYQAAFRIKWSVLVPISLRRLRKRVPGMFAPQGHEALLVQPSTAKSCGSEQA</sequence>
<dbReference type="HOGENOM" id="CLU_2793620_0_0_1"/>
<protein>
    <submittedName>
        <fullName evidence="1">Uncharacterized protein</fullName>
    </submittedName>
</protein>
<dbReference type="GeneID" id="26258106"/>
<dbReference type="RefSeq" id="XP_014562344.1">
    <property type="nucleotide sequence ID" value="XM_014706858.1"/>
</dbReference>
<dbReference type="EMBL" id="KI968692">
    <property type="protein sequence ID" value="EUN32732.1"/>
    <property type="molecule type" value="Genomic_DNA"/>
</dbReference>
<organism evidence="1 2">
    <name type="scientific">Bipolaris victoriae (strain FI3)</name>
    <name type="common">Victoria blight of oats agent</name>
    <name type="synonym">Cochliobolus victoriae</name>
    <dbReference type="NCBI Taxonomy" id="930091"/>
    <lineage>
        <taxon>Eukaryota</taxon>
        <taxon>Fungi</taxon>
        <taxon>Dikarya</taxon>
        <taxon>Ascomycota</taxon>
        <taxon>Pezizomycotina</taxon>
        <taxon>Dothideomycetes</taxon>
        <taxon>Pleosporomycetidae</taxon>
        <taxon>Pleosporales</taxon>
        <taxon>Pleosporineae</taxon>
        <taxon>Pleosporaceae</taxon>
        <taxon>Bipolaris</taxon>
    </lineage>
</organism>
<accession>W7FAF6</accession>
<reference evidence="1 2" key="1">
    <citation type="journal article" date="2013" name="PLoS Genet.">
        <title>Comparative genome structure, secondary metabolite, and effector coding capacity across Cochliobolus pathogens.</title>
        <authorList>
            <person name="Condon B.J."/>
            <person name="Leng Y."/>
            <person name="Wu D."/>
            <person name="Bushley K.E."/>
            <person name="Ohm R.A."/>
            <person name="Otillar R."/>
            <person name="Martin J."/>
            <person name="Schackwitz W."/>
            <person name="Grimwood J."/>
            <person name="MohdZainudin N."/>
            <person name="Xue C."/>
            <person name="Wang R."/>
            <person name="Manning V.A."/>
            <person name="Dhillon B."/>
            <person name="Tu Z.J."/>
            <person name="Steffenson B.J."/>
            <person name="Salamov A."/>
            <person name="Sun H."/>
            <person name="Lowry S."/>
            <person name="LaButti K."/>
            <person name="Han J."/>
            <person name="Copeland A."/>
            <person name="Lindquist E."/>
            <person name="Barry K."/>
            <person name="Schmutz J."/>
            <person name="Baker S.E."/>
            <person name="Ciuffetti L.M."/>
            <person name="Grigoriev I.V."/>
            <person name="Zhong S."/>
            <person name="Turgeon B.G."/>
        </authorList>
    </citation>
    <scope>NUCLEOTIDE SEQUENCE [LARGE SCALE GENOMIC DNA]</scope>
    <source>
        <strain evidence="1 2">FI3</strain>
    </source>
</reference>